<reference evidence="2 3" key="1">
    <citation type="submission" date="2023-06" db="EMBL/GenBank/DDBJ databases">
        <title>Alteromonas sp. ASW11-36 isolated from intertidal sand.</title>
        <authorList>
            <person name="Li Y."/>
        </authorList>
    </citation>
    <scope>NUCLEOTIDE SEQUENCE [LARGE SCALE GENOMIC DNA]</scope>
    <source>
        <strain evidence="2 3">ASW11-36</strain>
    </source>
</reference>
<sequence length="239" mass="24870">MIKRVLLSAVFMLSLVASNANASLIYAIGDVDAVNTSGRPVNLTLLNNMLGTNQNVLMIGSWATNGRLTNLTSVWSGLSGVNVTVNAVENVTNADVAGFDFILYMQDAFNTNNSSSATYNVLNNFILGGGDFLFVSQNLGNNARSVSYNNFLAGIGSSLRTTTAPCGGTSTIASDPLTAGVSDFLISGCNQVTGGTALVTANTVAVAYERIGASSDVPEPATLGLVGLMLLAMRRIRQN</sequence>
<organism evidence="2 3">
    <name type="scientific">Alteromonas arenosi</name>
    <dbReference type="NCBI Taxonomy" id="3055817"/>
    <lineage>
        <taxon>Bacteria</taxon>
        <taxon>Pseudomonadati</taxon>
        <taxon>Pseudomonadota</taxon>
        <taxon>Gammaproteobacteria</taxon>
        <taxon>Alteromonadales</taxon>
        <taxon>Alteromonadaceae</taxon>
        <taxon>Alteromonas/Salinimonas group</taxon>
        <taxon>Alteromonas</taxon>
    </lineage>
</organism>
<dbReference type="NCBIfam" id="TIGR02595">
    <property type="entry name" value="PEP_CTERM"/>
    <property type="match status" value="1"/>
</dbReference>
<dbReference type="EMBL" id="JAUCBP010000007">
    <property type="protein sequence ID" value="MDM7860900.1"/>
    <property type="molecule type" value="Genomic_DNA"/>
</dbReference>
<keyword evidence="3" id="KW-1185">Reference proteome</keyword>
<evidence type="ECO:0000256" key="1">
    <source>
        <dbReference type="SAM" id="SignalP"/>
    </source>
</evidence>
<feature type="signal peptide" evidence="1">
    <location>
        <begin position="1"/>
        <end position="22"/>
    </location>
</feature>
<evidence type="ECO:0000313" key="3">
    <source>
        <dbReference type="Proteomes" id="UP001234343"/>
    </source>
</evidence>
<dbReference type="InterPro" id="IPR013424">
    <property type="entry name" value="Ice-binding_C"/>
</dbReference>
<evidence type="ECO:0000313" key="2">
    <source>
        <dbReference type="EMBL" id="MDM7860900.1"/>
    </source>
</evidence>
<protein>
    <submittedName>
        <fullName evidence="2">PEP-CTERM sorting domain-containing protein</fullName>
    </submittedName>
</protein>
<keyword evidence="1" id="KW-0732">Signal</keyword>
<name>A0ABT7SXI9_9ALTE</name>
<dbReference type="RefSeq" id="WP_289365183.1">
    <property type="nucleotide sequence ID" value="NZ_JAUCBP010000007.1"/>
</dbReference>
<proteinExistence type="predicted"/>
<accession>A0ABT7SXI9</accession>
<gene>
    <name evidence="2" type="ORF">QTP81_09860</name>
</gene>
<feature type="chain" id="PRO_5045684355" evidence="1">
    <location>
        <begin position="23"/>
        <end position="239"/>
    </location>
</feature>
<comment type="caution">
    <text evidence="2">The sequence shown here is derived from an EMBL/GenBank/DDBJ whole genome shotgun (WGS) entry which is preliminary data.</text>
</comment>
<dbReference type="Proteomes" id="UP001234343">
    <property type="component" value="Unassembled WGS sequence"/>
</dbReference>